<name>A0A563VNN4_9CYAN</name>
<dbReference type="Gene3D" id="1.10.287.470">
    <property type="entry name" value="Helix hairpin bin"/>
    <property type="match status" value="2"/>
</dbReference>
<dbReference type="PANTHER" id="PTHR30469">
    <property type="entry name" value="MULTIDRUG RESISTANCE PROTEIN MDTA"/>
    <property type="match status" value="1"/>
</dbReference>
<evidence type="ECO:0000313" key="6">
    <source>
        <dbReference type="EMBL" id="VEP13029.1"/>
    </source>
</evidence>
<evidence type="ECO:0000256" key="2">
    <source>
        <dbReference type="ARBA" id="ARBA00023054"/>
    </source>
</evidence>
<organism evidence="6 7">
    <name type="scientific">Hyella patelloides LEGE 07179</name>
    <dbReference type="NCBI Taxonomy" id="945734"/>
    <lineage>
        <taxon>Bacteria</taxon>
        <taxon>Bacillati</taxon>
        <taxon>Cyanobacteriota</taxon>
        <taxon>Cyanophyceae</taxon>
        <taxon>Pleurocapsales</taxon>
        <taxon>Hyellaceae</taxon>
        <taxon>Hyella</taxon>
    </lineage>
</organism>
<feature type="coiled-coil region" evidence="3">
    <location>
        <begin position="122"/>
        <end position="236"/>
    </location>
</feature>
<evidence type="ECO:0000259" key="4">
    <source>
        <dbReference type="Pfam" id="PF25876"/>
    </source>
</evidence>
<dbReference type="RefSeq" id="WP_144864331.1">
    <property type="nucleotide sequence ID" value="NZ_LR213779.1"/>
</dbReference>
<dbReference type="OrthoDB" id="5379451at2"/>
<dbReference type="Gene3D" id="2.40.420.20">
    <property type="match status" value="1"/>
</dbReference>
<dbReference type="InterPro" id="IPR030190">
    <property type="entry name" value="MacA_alpha-hairpin_sf"/>
</dbReference>
<dbReference type="GO" id="GO:1990961">
    <property type="term" value="P:xenobiotic detoxification by transmembrane export across the plasma membrane"/>
    <property type="evidence" value="ECO:0007669"/>
    <property type="project" value="InterPro"/>
</dbReference>
<evidence type="ECO:0000256" key="3">
    <source>
        <dbReference type="SAM" id="Coils"/>
    </source>
</evidence>
<dbReference type="Pfam" id="PF25917">
    <property type="entry name" value="BSH_RND"/>
    <property type="match status" value="1"/>
</dbReference>
<dbReference type="GO" id="GO:0030313">
    <property type="term" value="C:cell envelope"/>
    <property type="evidence" value="ECO:0007669"/>
    <property type="project" value="UniProtKB-SubCell"/>
</dbReference>
<comment type="similarity">
    <text evidence="1">Belongs to the membrane fusion protein (MFP) (TC 8.A.1) family.</text>
</comment>
<dbReference type="Proteomes" id="UP000320055">
    <property type="component" value="Unassembled WGS sequence"/>
</dbReference>
<dbReference type="Gene3D" id="6.10.140.1990">
    <property type="match status" value="1"/>
</dbReference>
<dbReference type="AlphaFoldDB" id="A0A563VNN4"/>
<evidence type="ECO:0000259" key="5">
    <source>
        <dbReference type="Pfam" id="PF25917"/>
    </source>
</evidence>
<keyword evidence="2 3" id="KW-0175">Coiled coil</keyword>
<dbReference type="InterPro" id="IPR058625">
    <property type="entry name" value="MdtA-like_BSH"/>
</dbReference>
<dbReference type="Gene3D" id="2.40.50.100">
    <property type="match status" value="2"/>
</dbReference>
<dbReference type="InterPro" id="IPR058624">
    <property type="entry name" value="MdtA-like_HH"/>
</dbReference>
<dbReference type="InterPro" id="IPR006143">
    <property type="entry name" value="RND_pump_MFP"/>
</dbReference>
<feature type="domain" description="Multidrug resistance protein MdtA-like barrel-sandwich hybrid" evidence="5">
    <location>
        <begin position="69"/>
        <end position="279"/>
    </location>
</feature>
<dbReference type="SUPFAM" id="SSF111369">
    <property type="entry name" value="HlyD-like secretion proteins"/>
    <property type="match status" value="2"/>
</dbReference>
<dbReference type="EMBL" id="CAACVJ010000090">
    <property type="protein sequence ID" value="VEP13029.1"/>
    <property type="molecule type" value="Genomic_DNA"/>
</dbReference>
<feature type="domain" description="Multidrug resistance protein MdtA-like alpha-helical hairpin" evidence="4">
    <location>
        <begin position="145"/>
        <end position="205"/>
    </location>
</feature>
<dbReference type="GO" id="GO:0019898">
    <property type="term" value="C:extrinsic component of membrane"/>
    <property type="evidence" value="ECO:0007669"/>
    <property type="project" value="InterPro"/>
</dbReference>
<dbReference type="GO" id="GO:0015562">
    <property type="term" value="F:efflux transmembrane transporter activity"/>
    <property type="evidence" value="ECO:0007669"/>
    <property type="project" value="TreeGrafter"/>
</dbReference>
<protein>
    <submittedName>
        <fullName evidence="6">Efflux transporter, RND family, MFP subunit</fullName>
    </submittedName>
</protein>
<evidence type="ECO:0000313" key="7">
    <source>
        <dbReference type="Proteomes" id="UP000320055"/>
    </source>
</evidence>
<dbReference type="GO" id="GO:1990195">
    <property type="term" value="C:macrolide transmembrane transporter complex"/>
    <property type="evidence" value="ECO:0007669"/>
    <property type="project" value="InterPro"/>
</dbReference>
<dbReference type="Gene3D" id="2.40.30.170">
    <property type="match status" value="1"/>
</dbReference>
<keyword evidence="7" id="KW-1185">Reference proteome</keyword>
<dbReference type="PANTHER" id="PTHR30469:SF39">
    <property type="entry name" value="SLL0180 PROTEIN"/>
    <property type="match status" value="1"/>
</dbReference>
<dbReference type="GO" id="GO:1990281">
    <property type="term" value="C:efflux pump complex"/>
    <property type="evidence" value="ECO:0007669"/>
    <property type="project" value="TreeGrafter"/>
</dbReference>
<dbReference type="Pfam" id="PF25876">
    <property type="entry name" value="HH_MFP_RND"/>
    <property type="match status" value="1"/>
</dbReference>
<gene>
    <name evidence="6" type="ORF">H1P_180011</name>
</gene>
<sequence>MISQSKSKNIPLSVLIVGLLSFGVGSCGNRNNQQTNQPQAVAVQLQTIEPVTINDSSEYVGTLQARDRVSLAPRTEGRILEIFVSQGDRVSRGDPIASFEPTQEEEDVNAATQSVNVERAILGQTQAELSTAEANRAAAAAEVESARADLQELEAEVELAQINIERTKMLVEGGAVAQQDLDDDNRDLKSSLAQRNSRKETLNAAIESLRAAEREVEQSRANIDSQNATIRRTEAELGSISQNLAFNTINAPIDGIVGSFDDNKVGDYVDVGEELTTITNNQSFDLNINIPVEYRDRLKTGLSVEIINQDGSPGVSGKITYIAPLVQQNTQSILTKVTFANENSLKDREYVRAKVIWDKKPGVLVPTTAVSTLGGQSFVYIAQQQESESGKTSLVAQQQPIKLGKIQNQDYQIISGIKEGDRIAVSNILSLRDGTAISEAEQEQAVSDAVEGLKN</sequence>
<dbReference type="NCBIfam" id="TIGR01730">
    <property type="entry name" value="RND_mfp"/>
    <property type="match status" value="1"/>
</dbReference>
<dbReference type="PROSITE" id="PS51257">
    <property type="entry name" value="PROKAR_LIPOPROTEIN"/>
    <property type="match status" value="1"/>
</dbReference>
<proteinExistence type="inferred from homology"/>
<evidence type="ECO:0000256" key="1">
    <source>
        <dbReference type="ARBA" id="ARBA00009477"/>
    </source>
</evidence>
<accession>A0A563VNN4</accession>
<reference evidence="6 7" key="1">
    <citation type="submission" date="2019-01" db="EMBL/GenBank/DDBJ databases">
        <authorList>
            <person name="Brito A."/>
        </authorList>
    </citation>
    <scope>NUCLEOTIDE SEQUENCE [LARGE SCALE GENOMIC DNA]</scope>
    <source>
        <strain evidence="6">1</strain>
    </source>
</reference>